<dbReference type="RefSeq" id="WP_371386512.1">
    <property type="nucleotide sequence ID" value="NZ_JBGLYH010000023.1"/>
</dbReference>
<dbReference type="EC" id="2.4.-.-" evidence="1"/>
<dbReference type="GO" id="GO:0016757">
    <property type="term" value="F:glycosyltransferase activity"/>
    <property type="evidence" value="ECO:0007669"/>
    <property type="project" value="UniProtKB-KW"/>
</dbReference>
<comment type="caution">
    <text evidence="1">The sequence shown here is derived from an EMBL/GenBank/DDBJ whole genome shotgun (WGS) entry which is preliminary data.</text>
</comment>
<organism evidence="1 2">
    <name type="scientific">Pseudodesulfovibrio karagichevae</name>
    <dbReference type="NCBI Taxonomy" id="3239305"/>
    <lineage>
        <taxon>Bacteria</taxon>
        <taxon>Pseudomonadati</taxon>
        <taxon>Thermodesulfobacteriota</taxon>
        <taxon>Desulfovibrionia</taxon>
        <taxon>Desulfovibrionales</taxon>
        <taxon>Desulfovibrionaceae</taxon>
    </lineage>
</organism>
<name>A0ABV4K5B3_9BACT</name>
<dbReference type="EMBL" id="JBGLYH010000023">
    <property type="protein sequence ID" value="MEZ7196993.1"/>
    <property type="molecule type" value="Genomic_DNA"/>
</dbReference>
<dbReference type="PANTHER" id="PTHR43685:SF2">
    <property type="entry name" value="GLYCOSYLTRANSFERASE 2-LIKE DOMAIN-CONTAINING PROTEIN"/>
    <property type="match status" value="1"/>
</dbReference>
<proteinExistence type="predicted"/>
<dbReference type="Gene3D" id="3.90.550.10">
    <property type="entry name" value="Spore Coat Polysaccharide Biosynthesis Protein SpsA, Chain A"/>
    <property type="match status" value="1"/>
</dbReference>
<dbReference type="InterPro" id="IPR029044">
    <property type="entry name" value="Nucleotide-diphossugar_trans"/>
</dbReference>
<keyword evidence="1" id="KW-0808">Transferase</keyword>
<reference evidence="1 2" key="1">
    <citation type="submission" date="2024-08" db="EMBL/GenBank/DDBJ databases">
        <title>Sulfate-reducing bacteria isolated from formation water of the oil field in Kazakhstan and description of Pseudodesulfovibrio sp.</title>
        <authorList>
            <person name="Bidzhieva S.K."/>
            <person name="Tourova T.P."/>
            <person name="Grouzdev D.S."/>
            <person name="Beletsky A.V."/>
            <person name="Sokolova D.S."/>
            <person name="Samigullina S.R."/>
            <person name="Poltaraus A.B."/>
            <person name="Avtukh A.N."/>
            <person name="Tereshina V.M."/>
            <person name="Zhaparov N.S."/>
            <person name="Mardanov A.V."/>
            <person name="Nazina T.N."/>
        </authorList>
    </citation>
    <scope>NUCLEOTIDE SEQUENCE [LARGE SCALE GENOMIC DNA]</scope>
    <source>
        <strain evidence="1 2">9FUS</strain>
    </source>
</reference>
<dbReference type="InterPro" id="IPR050834">
    <property type="entry name" value="Glycosyltransf_2"/>
</dbReference>
<accession>A0ABV4K5B3</accession>
<evidence type="ECO:0000313" key="1">
    <source>
        <dbReference type="EMBL" id="MEZ7196993.1"/>
    </source>
</evidence>
<protein>
    <submittedName>
        <fullName evidence="1">Glycosyltransferase family 2 protein</fullName>
        <ecNumber evidence="1">2.4.-.-</ecNumber>
    </submittedName>
</protein>
<evidence type="ECO:0000313" key="2">
    <source>
        <dbReference type="Proteomes" id="UP001568698"/>
    </source>
</evidence>
<dbReference type="SUPFAM" id="SSF53448">
    <property type="entry name" value="Nucleotide-diphospho-sugar transferases"/>
    <property type="match status" value="1"/>
</dbReference>
<dbReference type="PANTHER" id="PTHR43685">
    <property type="entry name" value="GLYCOSYLTRANSFERASE"/>
    <property type="match status" value="1"/>
</dbReference>
<keyword evidence="1" id="KW-0328">Glycosyltransferase</keyword>
<keyword evidence="2" id="KW-1185">Reference proteome</keyword>
<dbReference type="Proteomes" id="UP001568698">
    <property type="component" value="Unassembled WGS sequence"/>
</dbReference>
<sequence length="300" mass="33856">MRKHTVSIIVSDLETHPGLPRLLQSISRQSEGLDRTEIVVAGNGGHDPSEPALWRAITGLDATRLETFDPNVTPARARNLAAAKAIGDRLVFLRPDHRLDPKYLTTADAVFADHPETDIMYADYIRLASGKNRSTGPSMIQLPPYRDGLLQTRGFLGPGVLITREAFDRTVGFRDNTYYRDWDLWVQAAQAGASFYHVSYPLTSCEHRKVTFKERAEDGRCKAVLVINNQHFFHEHTVRWALSYLRGETWAEAYGFMTIPGPMDITRMLHDHAMRVMGTDALAEEAIRQFDQAVINSHLL</sequence>
<gene>
    <name evidence="1" type="ORF">AB6M95_09565</name>
</gene>